<dbReference type="EMBL" id="BLTE01000001">
    <property type="protein sequence ID" value="GFK92246.1"/>
    <property type="molecule type" value="Genomic_DNA"/>
</dbReference>
<reference evidence="3 4" key="1">
    <citation type="submission" date="2020-04" db="EMBL/GenBank/DDBJ databases">
        <authorList>
            <consortium name="Desulfovibrio sp. FSS-1 genome sequencing consortium"/>
            <person name="Shimoshige H."/>
            <person name="Kobayashi H."/>
            <person name="Maekawa T."/>
        </authorList>
    </citation>
    <scope>NUCLEOTIDE SEQUENCE [LARGE SCALE GENOMIC DNA]</scope>
    <source>
        <strain evidence="3 4">SIID29052-01</strain>
    </source>
</reference>
<keyword evidence="1" id="KW-0732">Signal</keyword>
<proteinExistence type="predicted"/>
<dbReference type="Pfam" id="PF00656">
    <property type="entry name" value="Peptidase_C14"/>
    <property type="match status" value="1"/>
</dbReference>
<feature type="signal peptide" evidence="1">
    <location>
        <begin position="1"/>
        <end position="24"/>
    </location>
</feature>
<dbReference type="InterPro" id="IPR011600">
    <property type="entry name" value="Pept_C14_caspase"/>
</dbReference>
<keyword evidence="4" id="KW-1185">Reference proteome</keyword>
<evidence type="ECO:0000313" key="4">
    <source>
        <dbReference type="Proteomes" id="UP000494245"/>
    </source>
</evidence>
<feature type="chain" id="PRO_5028997578" description="Peptidase C14 caspase domain-containing protein" evidence="1">
    <location>
        <begin position="25"/>
        <end position="266"/>
    </location>
</feature>
<feature type="domain" description="Peptidase C14 caspase" evidence="2">
    <location>
        <begin position="51"/>
        <end position="254"/>
    </location>
</feature>
<dbReference type="Gene3D" id="3.40.50.1460">
    <property type="match status" value="1"/>
</dbReference>
<accession>A0A6V8LR55</accession>
<dbReference type="GO" id="GO:0004197">
    <property type="term" value="F:cysteine-type endopeptidase activity"/>
    <property type="evidence" value="ECO:0007669"/>
    <property type="project" value="InterPro"/>
</dbReference>
<dbReference type="AlphaFoldDB" id="A0A6V8LR55"/>
<reference evidence="3 4" key="2">
    <citation type="submission" date="2020-05" db="EMBL/GenBank/DDBJ databases">
        <title>Draft genome sequence of Desulfovibrio sp. strainFSS-1.</title>
        <authorList>
            <person name="Shimoshige H."/>
            <person name="Kobayashi H."/>
            <person name="Maekawa T."/>
        </authorList>
    </citation>
    <scope>NUCLEOTIDE SEQUENCE [LARGE SCALE GENOMIC DNA]</scope>
    <source>
        <strain evidence="3 4">SIID29052-01</strain>
    </source>
</reference>
<dbReference type="RefSeq" id="WP_173080207.1">
    <property type="nucleotide sequence ID" value="NZ_BLTE01000001.1"/>
</dbReference>
<name>A0A6V8LR55_9BACT</name>
<sequence length="266" mass="27510">MRRVNLLVSVLLMLCALTIRPALAGKAVKIGDTPGRALYVLSVGVDKSGEASLEAAENDARAMLTLLEAQRGGVFANVDGRAVLGGDKAAVLDGLRWIAQAPAPGDLAVVFLAGYAARASDGTAWFLPSGGTMKEARTTGLSFEEIVRALCGVKSDVLLVADVCHAGDFARQVARVCGGREQGFAALLASTSDQMAVETKTPSVNGAFTAVLLEGLSGKAVRPGAEQVTFLDVGAYAGQRLKALGMKQTPVLLSTGHVDFPLSQAK</sequence>
<dbReference type="Proteomes" id="UP000494245">
    <property type="component" value="Unassembled WGS sequence"/>
</dbReference>
<gene>
    <name evidence="3" type="ORF">NNJEOMEG_00068</name>
</gene>
<evidence type="ECO:0000259" key="2">
    <source>
        <dbReference type="Pfam" id="PF00656"/>
    </source>
</evidence>
<evidence type="ECO:0000313" key="3">
    <source>
        <dbReference type="EMBL" id="GFK92246.1"/>
    </source>
</evidence>
<evidence type="ECO:0000256" key="1">
    <source>
        <dbReference type="SAM" id="SignalP"/>
    </source>
</evidence>
<dbReference type="GO" id="GO:0006508">
    <property type="term" value="P:proteolysis"/>
    <property type="evidence" value="ECO:0007669"/>
    <property type="project" value="InterPro"/>
</dbReference>
<comment type="caution">
    <text evidence="3">The sequence shown here is derived from an EMBL/GenBank/DDBJ whole genome shotgun (WGS) entry which is preliminary data.</text>
</comment>
<protein>
    <recommendedName>
        <fullName evidence="2">Peptidase C14 caspase domain-containing protein</fullName>
    </recommendedName>
</protein>
<organism evidence="3 4">
    <name type="scientific">Fundidesulfovibrio magnetotacticus</name>
    <dbReference type="NCBI Taxonomy" id="2730080"/>
    <lineage>
        <taxon>Bacteria</taxon>
        <taxon>Pseudomonadati</taxon>
        <taxon>Thermodesulfobacteriota</taxon>
        <taxon>Desulfovibrionia</taxon>
        <taxon>Desulfovibrionales</taxon>
        <taxon>Desulfovibrionaceae</taxon>
        <taxon>Fundidesulfovibrio</taxon>
    </lineage>
</organism>